<dbReference type="AlphaFoldDB" id="A0A852RSX0"/>
<evidence type="ECO:0000256" key="4">
    <source>
        <dbReference type="ARBA" id="ARBA00022840"/>
    </source>
</evidence>
<protein>
    <submittedName>
        <fullName evidence="6">ABC-type sugar transport system ATPase subunit</fullName>
    </submittedName>
</protein>
<dbReference type="EMBL" id="JACCBF010000001">
    <property type="protein sequence ID" value="NYD31014.1"/>
    <property type="molecule type" value="Genomic_DNA"/>
</dbReference>
<comment type="caution">
    <text evidence="6">The sequence shown here is derived from an EMBL/GenBank/DDBJ whole genome shotgun (WGS) entry which is preliminary data.</text>
</comment>
<evidence type="ECO:0000256" key="1">
    <source>
        <dbReference type="ARBA" id="ARBA00022448"/>
    </source>
</evidence>
<proteinExistence type="predicted"/>
<evidence type="ECO:0000313" key="6">
    <source>
        <dbReference type="EMBL" id="NYD31014.1"/>
    </source>
</evidence>
<dbReference type="Gene3D" id="3.40.50.300">
    <property type="entry name" value="P-loop containing nucleotide triphosphate hydrolases"/>
    <property type="match status" value="2"/>
</dbReference>
<dbReference type="PANTHER" id="PTHR43790">
    <property type="entry name" value="CARBOHYDRATE TRANSPORT ATP-BINDING PROTEIN MG119-RELATED"/>
    <property type="match status" value="1"/>
</dbReference>
<evidence type="ECO:0000256" key="2">
    <source>
        <dbReference type="ARBA" id="ARBA00022737"/>
    </source>
</evidence>
<dbReference type="RefSeq" id="WP_179727188.1">
    <property type="nucleotide sequence ID" value="NZ_BAABEF010000001.1"/>
</dbReference>
<dbReference type="InterPro" id="IPR003439">
    <property type="entry name" value="ABC_transporter-like_ATP-bd"/>
</dbReference>
<dbReference type="CDD" id="cd03215">
    <property type="entry name" value="ABC_Carb_Monos_II"/>
    <property type="match status" value="1"/>
</dbReference>
<dbReference type="PROSITE" id="PS00211">
    <property type="entry name" value="ABC_TRANSPORTER_1"/>
    <property type="match status" value="1"/>
</dbReference>
<name>A0A852RSX0_9ACTN</name>
<dbReference type="InterPro" id="IPR027417">
    <property type="entry name" value="P-loop_NTPase"/>
</dbReference>
<sequence length="508" mass="54059">MALRVTGLRKSFGGVHALQGVDLTIEAGEVHALLGHNGAGKSTLIKALGGAFHPDGGTIEVGGRSYAGLTPRQSIDAGIAIIFQHLSLVDSLSVVDNIFLGQEHRRLGIVDRRAQRAAAQQLLDRLGATSSIDSRVGDLPMGQKQLVEIAKALSRDPVVLVLDEPTAALSSHEIGALERTVRSLQEQGLAICYVTHLLGEVERLADRMTVLRDGQVHVATSLAGKTRRDIIEAIAEPPADLPPAGPIHDADPPQLLVRGLTGPGIGPVDLEVRPGEIVGLYGLIGSGRTRTLEMIFGRRARQGSITVGGREVRRATPRAALAAGLALVPGDRGRQGLFASLTALDNALLPAQAVLSRFGLRRRRAEAEAFERLAASLAVHPATPNAPARAFSGGNQQKLLLGRWINGILPTTVLLLDEPTQGVDVRARHEIYKVVRTIASERRTAVLFASTDPEEIVALADRALVMQDGRVLGELAGEALDEDALLHAIHQSDTDIETEVQSDLQELS</sequence>
<dbReference type="GO" id="GO:0005524">
    <property type="term" value="F:ATP binding"/>
    <property type="evidence" value="ECO:0007669"/>
    <property type="project" value="UniProtKB-KW"/>
</dbReference>
<dbReference type="InterPro" id="IPR017871">
    <property type="entry name" value="ABC_transporter-like_CS"/>
</dbReference>
<gene>
    <name evidence="6" type="ORF">BJ958_002560</name>
</gene>
<dbReference type="Proteomes" id="UP000582231">
    <property type="component" value="Unassembled WGS sequence"/>
</dbReference>
<accession>A0A852RSX0</accession>
<evidence type="ECO:0000256" key="3">
    <source>
        <dbReference type="ARBA" id="ARBA00022741"/>
    </source>
</evidence>
<feature type="domain" description="ABC transporter" evidence="5">
    <location>
        <begin position="247"/>
        <end position="493"/>
    </location>
</feature>
<reference evidence="6 7" key="1">
    <citation type="submission" date="2020-07" db="EMBL/GenBank/DDBJ databases">
        <title>Sequencing the genomes of 1000 actinobacteria strains.</title>
        <authorList>
            <person name="Klenk H.-P."/>
        </authorList>
    </citation>
    <scope>NUCLEOTIDE SEQUENCE [LARGE SCALE GENOMIC DNA]</scope>
    <source>
        <strain evidence="6 7">DSM 19082</strain>
    </source>
</reference>
<dbReference type="SMART" id="SM00382">
    <property type="entry name" value="AAA"/>
    <property type="match status" value="2"/>
</dbReference>
<dbReference type="GO" id="GO:0016887">
    <property type="term" value="F:ATP hydrolysis activity"/>
    <property type="evidence" value="ECO:0007669"/>
    <property type="project" value="InterPro"/>
</dbReference>
<keyword evidence="7" id="KW-1185">Reference proteome</keyword>
<keyword evidence="4" id="KW-0067">ATP-binding</keyword>
<dbReference type="PROSITE" id="PS50893">
    <property type="entry name" value="ABC_TRANSPORTER_2"/>
    <property type="match status" value="2"/>
</dbReference>
<feature type="domain" description="ABC transporter" evidence="5">
    <location>
        <begin position="3"/>
        <end position="238"/>
    </location>
</feature>
<dbReference type="InterPro" id="IPR003593">
    <property type="entry name" value="AAA+_ATPase"/>
</dbReference>
<dbReference type="PANTHER" id="PTHR43790:SF9">
    <property type="entry name" value="GALACTOFURANOSE TRANSPORTER ATP-BINDING PROTEIN YTFR"/>
    <property type="match status" value="1"/>
</dbReference>
<dbReference type="InterPro" id="IPR050107">
    <property type="entry name" value="ABC_carbohydrate_import_ATPase"/>
</dbReference>
<dbReference type="CDD" id="cd03216">
    <property type="entry name" value="ABC_Carb_Monos_I"/>
    <property type="match status" value="1"/>
</dbReference>
<dbReference type="SUPFAM" id="SSF52540">
    <property type="entry name" value="P-loop containing nucleoside triphosphate hydrolases"/>
    <property type="match status" value="2"/>
</dbReference>
<organism evidence="6 7">
    <name type="scientific">Nocardioides kongjuensis</name>
    <dbReference type="NCBI Taxonomy" id="349522"/>
    <lineage>
        <taxon>Bacteria</taxon>
        <taxon>Bacillati</taxon>
        <taxon>Actinomycetota</taxon>
        <taxon>Actinomycetes</taxon>
        <taxon>Propionibacteriales</taxon>
        <taxon>Nocardioidaceae</taxon>
        <taxon>Nocardioides</taxon>
    </lineage>
</organism>
<evidence type="ECO:0000259" key="5">
    <source>
        <dbReference type="PROSITE" id="PS50893"/>
    </source>
</evidence>
<keyword evidence="2" id="KW-0677">Repeat</keyword>
<evidence type="ECO:0000313" key="7">
    <source>
        <dbReference type="Proteomes" id="UP000582231"/>
    </source>
</evidence>
<keyword evidence="1" id="KW-0813">Transport</keyword>
<keyword evidence="3" id="KW-0547">Nucleotide-binding</keyword>
<keyword evidence="6" id="KW-0762">Sugar transport</keyword>
<dbReference type="Pfam" id="PF00005">
    <property type="entry name" value="ABC_tran"/>
    <property type="match status" value="2"/>
</dbReference>